<keyword evidence="15" id="KW-0768">Sushi</keyword>
<evidence type="ECO:0000256" key="2">
    <source>
        <dbReference type="ARBA" id="ARBA00004613"/>
    </source>
</evidence>
<protein>
    <recommendedName>
        <fullName evidence="23">Sushi, von Willebrand factor type A, EGF and pentraxin domain-containing protein 1-like</fullName>
    </recommendedName>
</protein>
<keyword evidence="3" id="KW-1003">Cell membrane</keyword>
<dbReference type="InterPro" id="IPR009030">
    <property type="entry name" value="Growth_fac_rcpt_cys_sf"/>
</dbReference>
<evidence type="ECO:0000256" key="15">
    <source>
        <dbReference type="PROSITE-ProRule" id="PRU00302"/>
    </source>
</evidence>
<dbReference type="Gene3D" id="2.10.70.10">
    <property type="entry name" value="Complement Module, domain 1"/>
    <property type="match status" value="1"/>
</dbReference>
<feature type="chain" id="PRO_5035734619" description="Sushi, von Willebrand factor type A, EGF and pentraxin domain-containing protein 1-like" evidence="17">
    <location>
        <begin position="19"/>
        <end position="1414"/>
    </location>
</feature>
<dbReference type="EMBL" id="CAJPWZ010002701">
    <property type="protein sequence ID" value="CAG2243419.1"/>
    <property type="molecule type" value="Genomic_DNA"/>
</dbReference>
<dbReference type="SUPFAM" id="SSF57184">
    <property type="entry name" value="Growth factor receptor domain"/>
    <property type="match status" value="2"/>
</dbReference>
<name>A0A8S3UJ31_MYTED</name>
<evidence type="ECO:0000256" key="6">
    <source>
        <dbReference type="ARBA" id="ARBA00022692"/>
    </source>
</evidence>
<dbReference type="SUPFAM" id="SSF82895">
    <property type="entry name" value="TSP-1 type 1 repeat"/>
    <property type="match status" value="1"/>
</dbReference>
<dbReference type="SUPFAM" id="SSF57196">
    <property type="entry name" value="EGF/Laminin"/>
    <property type="match status" value="2"/>
</dbReference>
<feature type="disulfide bond" evidence="14">
    <location>
        <begin position="959"/>
        <end position="968"/>
    </location>
</feature>
<evidence type="ECO:0000256" key="11">
    <source>
        <dbReference type="ARBA" id="ARBA00023136"/>
    </source>
</evidence>
<evidence type="ECO:0000256" key="3">
    <source>
        <dbReference type="ARBA" id="ARBA00022475"/>
    </source>
</evidence>
<dbReference type="SMART" id="SM00032">
    <property type="entry name" value="CCP"/>
    <property type="match status" value="2"/>
</dbReference>
<dbReference type="PROSITE" id="PS50026">
    <property type="entry name" value="EGF_3"/>
    <property type="match status" value="2"/>
</dbReference>
<dbReference type="PROSITE" id="PS00010">
    <property type="entry name" value="ASX_HYDROXYL"/>
    <property type="match status" value="1"/>
</dbReference>
<dbReference type="SMART" id="SM00179">
    <property type="entry name" value="EGF_CA"/>
    <property type="match status" value="2"/>
</dbReference>
<evidence type="ECO:0000256" key="9">
    <source>
        <dbReference type="ARBA" id="ARBA00022837"/>
    </source>
</evidence>
<dbReference type="PROSITE" id="PS00022">
    <property type="entry name" value="EGF_1"/>
    <property type="match status" value="2"/>
</dbReference>
<dbReference type="SUPFAM" id="SSF49899">
    <property type="entry name" value="Concanavalin A-like lectins/glucanases"/>
    <property type="match status" value="1"/>
</dbReference>
<comment type="subcellular location">
    <subcellularLocation>
        <location evidence="1">Cell membrane</location>
        <topology evidence="1">Single-pass type I membrane protein</topology>
    </subcellularLocation>
    <subcellularLocation>
        <location evidence="2">Secreted</location>
    </subcellularLocation>
</comment>
<dbReference type="PROSITE" id="PS50825">
    <property type="entry name" value="HYR"/>
    <property type="match status" value="2"/>
</dbReference>
<dbReference type="InterPro" id="IPR003410">
    <property type="entry name" value="HYR_dom"/>
</dbReference>
<keyword evidence="5 14" id="KW-0245">EGF-like domain</keyword>
<sequence length="1414" mass="153789">MVLVAAAAFVGGAILCAAFCGGGGGGGIQYVVNKPPTITCPSVDGPFYPDKGMDTVVVTWDVPIATDPEGKLDRTDLDGAPPNSKFGDGSHTILYTAIDDIGNTATCTIRFQVKVIYCYFGGSLYAEHGRAICHTPALYGNTCEFVCNTGGSIGEWQPLNNFVCEKKKCSDPPAYCNGQLLCSDGNNFDSVCYPTCADGYSTDMTKNFRCNGDEWIGVDIIQPCVDVQPPEFTLCPKSVHAFSDENGFAIVDWPIPEASDNSENADDCGGSSGITVSQVLGQAPRSNFEKGYHDITYTATDNNNNGGLCKFTVIVEELSCDPLVVEDQFLLVQCLNGYSLGSTCEFSCFLSYELRGGMNVTCRKHPNFENKAFWDWQNGNESYCEKLTCPDLPPPTGGALACSTALGNEICTMSCSDKYQVAKGTSIEYVCNNEQIWLQGIPPNCTDRVHPANAILPGELFYYYSGDCSDSTVQESIKNNFVDVMKNLEGSDGWDNICPDYCTVEGVKVTCGPLNGRRRRSIVTRSTDKEIVVDFKVSSQWETTKNLWGNDDTLQALGDLIKLEVSNGAIDVNGTTTGSMTFGWIEFPCEIGQEPVYEADARCVGCAPGKYLNDGNCLDCNKGYFQEKEYQINCTKCPTGKSTADNGTKSEKDCKDMCPPGTYSSTGVEPCSPCPLGQYQSMYESTSCLLCDSLEFTNSTGSKSKEDCQGVDLTFMSNKASVKLGSLLSSLDSFSIGLFMKCPNATNTTLLLLMANFKFSVGEEMVFTVAEHSFHHDASNEVNLRKWSHITLTWDKHLKEVKMYGNGAKLNSSVLDAVTPQDAAIPIGSFLEIMSTEPGCAMSGLFLVGRVLPENEISALKDSCVASVSNSVYSMNDVFTSEMTGTELSPSGCDAIDECESSPCGNGNVCINKKSGYACQCNGGYTGINCQIPPDFCASNDCNNGASCLSHFTNYSCLCPADYTGLLCETKIVHGNWGSWINSSDCSVSCGGGSRTRTRYCNDPSPDVYGLDCIGSNTSQIICNTDVCPICPPYYTVMEYKNSFNCSTDTDLISCVVTCKDGYTFVKDYYPLEKYECGPQTGHIWTARPPPCAAGDRPTGITTSIVATYSVNCDDQTEMMSSISTKLDELQCIQNQTCSVKTEVSGCQNIGRKKRSSSFEVTIQLYTDFTQIGDLNLQDFFANNIVSQELIDLIQGYTDMKESIDQLNGTDILTIDVNGNLYTADISTLLFTTNISCPEGTVNDELLCVECPFGTYWSGGFCVMCPKGYFQDTSRQLSCKTCPVGYSTQFIASRNESECTVPYTITTDQFTHSADEKSEVTYGTSNKAVVTPIVASVVTIVCTGMVLVSILIYRKYFRKALSSERSMSIKSIASLHKVRPSFNETDNSDNCILNDLPDDMRYTHPPTKCSWSVK</sequence>
<dbReference type="Gene3D" id="2.20.100.10">
    <property type="entry name" value="Thrombospondin type-1 (TSP1) repeat"/>
    <property type="match status" value="1"/>
</dbReference>
<dbReference type="Pfam" id="PF02494">
    <property type="entry name" value="HYR"/>
    <property type="match status" value="2"/>
</dbReference>
<evidence type="ECO:0000256" key="14">
    <source>
        <dbReference type="PROSITE-ProRule" id="PRU00076"/>
    </source>
</evidence>
<accession>A0A8S3UJ31</accession>
<dbReference type="FunFam" id="2.10.25.10:FF:000045">
    <property type="entry name" value="Slit guidance ligand 2"/>
    <property type="match status" value="1"/>
</dbReference>
<dbReference type="GO" id="GO:0005509">
    <property type="term" value="F:calcium ion binding"/>
    <property type="evidence" value="ECO:0007669"/>
    <property type="project" value="InterPro"/>
</dbReference>
<reference evidence="21" key="1">
    <citation type="submission" date="2021-03" db="EMBL/GenBank/DDBJ databases">
        <authorList>
            <person name="Bekaert M."/>
        </authorList>
    </citation>
    <scope>NUCLEOTIDE SEQUENCE</scope>
</reference>
<dbReference type="Pfam" id="PF00090">
    <property type="entry name" value="TSP_1"/>
    <property type="match status" value="1"/>
</dbReference>
<dbReference type="GO" id="GO:0023052">
    <property type="term" value="P:signaling"/>
    <property type="evidence" value="ECO:0007669"/>
    <property type="project" value="UniProtKB-ARBA"/>
</dbReference>
<feature type="domain" description="EGF-like" evidence="18">
    <location>
        <begin position="895"/>
        <end position="931"/>
    </location>
</feature>
<keyword evidence="6 16" id="KW-0812">Transmembrane</keyword>
<dbReference type="InterPro" id="IPR013320">
    <property type="entry name" value="ConA-like_dom_sf"/>
</dbReference>
<dbReference type="InterPro" id="IPR000436">
    <property type="entry name" value="Sushi_SCR_CCP_dom"/>
</dbReference>
<dbReference type="OrthoDB" id="6147614at2759"/>
<dbReference type="InterPro" id="IPR000884">
    <property type="entry name" value="TSP1_rpt"/>
</dbReference>
<comment type="caution">
    <text evidence="14">Lacks conserved residue(s) required for the propagation of feature annotation.</text>
</comment>
<evidence type="ECO:0000256" key="12">
    <source>
        <dbReference type="ARBA" id="ARBA00023157"/>
    </source>
</evidence>
<dbReference type="GO" id="GO:0007154">
    <property type="term" value="P:cell communication"/>
    <property type="evidence" value="ECO:0007669"/>
    <property type="project" value="UniProtKB-ARBA"/>
</dbReference>
<dbReference type="Pfam" id="PF07699">
    <property type="entry name" value="Ephrin_rec_like"/>
    <property type="match status" value="3"/>
</dbReference>
<dbReference type="PROSITE" id="PS50092">
    <property type="entry name" value="TSP1"/>
    <property type="match status" value="1"/>
</dbReference>
<dbReference type="PROSITE" id="PS01186">
    <property type="entry name" value="EGF_2"/>
    <property type="match status" value="1"/>
</dbReference>
<dbReference type="CDD" id="cd00054">
    <property type="entry name" value="EGF_CA"/>
    <property type="match status" value="2"/>
</dbReference>
<dbReference type="Gene3D" id="2.60.120.200">
    <property type="match status" value="1"/>
</dbReference>
<dbReference type="InterPro" id="IPR035976">
    <property type="entry name" value="Sushi/SCR/CCP_sf"/>
</dbReference>
<dbReference type="FunFam" id="2.20.100.10:FF:000001">
    <property type="entry name" value="semaphorin-5A isoform X1"/>
    <property type="match status" value="1"/>
</dbReference>
<evidence type="ECO:0000256" key="8">
    <source>
        <dbReference type="ARBA" id="ARBA00022737"/>
    </source>
</evidence>
<keyword evidence="11 16" id="KW-0472">Membrane</keyword>
<dbReference type="GO" id="GO:0007399">
    <property type="term" value="P:nervous system development"/>
    <property type="evidence" value="ECO:0007669"/>
    <property type="project" value="UniProtKB-ARBA"/>
</dbReference>
<feature type="disulfide bond" evidence="14">
    <location>
        <begin position="921"/>
        <end position="930"/>
    </location>
</feature>
<dbReference type="Pfam" id="PF00008">
    <property type="entry name" value="EGF"/>
    <property type="match status" value="1"/>
</dbReference>
<proteinExistence type="predicted"/>
<dbReference type="SMART" id="SM00181">
    <property type="entry name" value="EGF"/>
    <property type="match status" value="2"/>
</dbReference>
<evidence type="ECO:0000256" key="17">
    <source>
        <dbReference type="SAM" id="SignalP"/>
    </source>
</evidence>
<keyword evidence="13" id="KW-0325">Glycoprotein</keyword>
<keyword evidence="8" id="KW-0677">Repeat</keyword>
<evidence type="ECO:0000256" key="16">
    <source>
        <dbReference type="SAM" id="Phobius"/>
    </source>
</evidence>
<dbReference type="Proteomes" id="UP000683360">
    <property type="component" value="Unassembled WGS sequence"/>
</dbReference>
<evidence type="ECO:0000313" key="21">
    <source>
        <dbReference type="EMBL" id="CAG2243419.1"/>
    </source>
</evidence>
<dbReference type="GO" id="GO:0005576">
    <property type="term" value="C:extracellular region"/>
    <property type="evidence" value="ECO:0007669"/>
    <property type="project" value="UniProtKB-SubCell"/>
</dbReference>
<feature type="domain" description="HYR" evidence="19">
    <location>
        <begin position="225"/>
        <end position="317"/>
    </location>
</feature>
<evidence type="ECO:0000256" key="4">
    <source>
        <dbReference type="ARBA" id="ARBA00022525"/>
    </source>
</evidence>
<feature type="transmembrane region" description="Helical" evidence="16">
    <location>
        <begin position="1333"/>
        <end position="1353"/>
    </location>
</feature>
<keyword evidence="9" id="KW-0106">Calcium</keyword>
<organism evidence="21 22">
    <name type="scientific">Mytilus edulis</name>
    <name type="common">Blue mussel</name>
    <dbReference type="NCBI Taxonomy" id="6550"/>
    <lineage>
        <taxon>Eukaryota</taxon>
        <taxon>Metazoa</taxon>
        <taxon>Spiralia</taxon>
        <taxon>Lophotrochozoa</taxon>
        <taxon>Mollusca</taxon>
        <taxon>Bivalvia</taxon>
        <taxon>Autobranchia</taxon>
        <taxon>Pteriomorphia</taxon>
        <taxon>Mytilida</taxon>
        <taxon>Mytiloidea</taxon>
        <taxon>Mytilidae</taxon>
        <taxon>Mytilinae</taxon>
        <taxon>Mytilus</taxon>
    </lineage>
</organism>
<evidence type="ECO:0000256" key="5">
    <source>
        <dbReference type="ARBA" id="ARBA00022536"/>
    </source>
</evidence>
<dbReference type="InterPro" id="IPR000742">
    <property type="entry name" value="EGF"/>
</dbReference>
<evidence type="ECO:0000259" key="20">
    <source>
        <dbReference type="PROSITE" id="PS50923"/>
    </source>
</evidence>
<comment type="caution">
    <text evidence="21">The sequence shown here is derived from an EMBL/GenBank/DDBJ whole genome shotgun (WGS) entry which is preliminary data.</text>
</comment>
<dbReference type="InterPro" id="IPR001881">
    <property type="entry name" value="EGF-like_Ca-bd_dom"/>
</dbReference>
<keyword evidence="12 14" id="KW-1015">Disulfide bond</keyword>
<evidence type="ECO:0000259" key="18">
    <source>
        <dbReference type="PROSITE" id="PS50026"/>
    </source>
</evidence>
<dbReference type="Gene3D" id="2.10.50.10">
    <property type="entry name" value="Tumor Necrosis Factor Receptor, subunit A, domain 2"/>
    <property type="match status" value="3"/>
</dbReference>
<dbReference type="InterPro" id="IPR036383">
    <property type="entry name" value="TSP1_rpt_sf"/>
</dbReference>
<dbReference type="PANTHER" id="PTHR46967">
    <property type="entry name" value="INSULIN-LIKE GROWTH FACTOR BINDING PROTEIN,N-TERMINAL"/>
    <property type="match status" value="1"/>
</dbReference>
<dbReference type="InterPro" id="IPR000152">
    <property type="entry name" value="EGF-type_Asp/Asn_hydroxyl_site"/>
</dbReference>
<keyword evidence="4" id="KW-0964">Secreted</keyword>
<evidence type="ECO:0008006" key="23">
    <source>
        <dbReference type="Google" id="ProtNLM"/>
    </source>
</evidence>
<dbReference type="InterPro" id="IPR011641">
    <property type="entry name" value="Tyr-kin_ephrin_A/B_rcpt-like"/>
</dbReference>
<feature type="domain" description="HYR" evidence="19">
    <location>
        <begin position="31"/>
        <end position="115"/>
    </location>
</feature>
<evidence type="ECO:0000313" key="22">
    <source>
        <dbReference type="Proteomes" id="UP000683360"/>
    </source>
</evidence>
<evidence type="ECO:0000256" key="7">
    <source>
        <dbReference type="ARBA" id="ARBA00022729"/>
    </source>
</evidence>
<dbReference type="GO" id="GO:0005886">
    <property type="term" value="C:plasma membrane"/>
    <property type="evidence" value="ECO:0007669"/>
    <property type="project" value="UniProtKB-SubCell"/>
</dbReference>
<keyword evidence="7 17" id="KW-0732">Signal</keyword>
<evidence type="ECO:0000256" key="13">
    <source>
        <dbReference type="ARBA" id="ARBA00023180"/>
    </source>
</evidence>
<dbReference type="SUPFAM" id="SSF57535">
    <property type="entry name" value="Complement control module/SCR domain"/>
    <property type="match status" value="3"/>
</dbReference>
<dbReference type="Gene3D" id="2.10.25.10">
    <property type="entry name" value="Laminin"/>
    <property type="match status" value="2"/>
</dbReference>
<evidence type="ECO:0000256" key="10">
    <source>
        <dbReference type="ARBA" id="ARBA00022989"/>
    </source>
</evidence>
<feature type="domain" description="EGF-like" evidence="18">
    <location>
        <begin position="933"/>
        <end position="969"/>
    </location>
</feature>
<feature type="signal peptide" evidence="17">
    <location>
        <begin position="1"/>
        <end position="18"/>
    </location>
</feature>
<evidence type="ECO:0000256" key="1">
    <source>
        <dbReference type="ARBA" id="ARBA00004251"/>
    </source>
</evidence>
<evidence type="ECO:0000259" key="19">
    <source>
        <dbReference type="PROSITE" id="PS50825"/>
    </source>
</evidence>
<dbReference type="PROSITE" id="PS50923">
    <property type="entry name" value="SUSHI"/>
    <property type="match status" value="1"/>
</dbReference>
<gene>
    <name evidence="21" type="ORF">MEDL_55469</name>
</gene>
<dbReference type="PANTHER" id="PTHR46967:SF2">
    <property type="entry name" value="SUSHI, VON WILLEBRAND FACTOR TYPE A, EGF AND PENTRAXIN DOMAIN-CONTAINING PROTEIN 1-LIKE"/>
    <property type="match status" value="1"/>
</dbReference>
<keyword evidence="22" id="KW-1185">Reference proteome</keyword>
<dbReference type="SMART" id="SM00209">
    <property type="entry name" value="TSP1"/>
    <property type="match status" value="1"/>
</dbReference>
<keyword evidence="10 16" id="KW-1133">Transmembrane helix</keyword>
<feature type="domain" description="Sushi" evidence="20">
    <location>
        <begin position="318"/>
        <end position="386"/>
    </location>
</feature>
<dbReference type="FunFam" id="2.10.25.10:FF:000391">
    <property type="entry name" value="Weary, isoform C"/>
    <property type="match status" value="1"/>
</dbReference>
<dbReference type="SMART" id="SM01411">
    <property type="entry name" value="Ephrin_rec_like"/>
    <property type="match status" value="3"/>
</dbReference>